<dbReference type="PROSITE" id="PS00674">
    <property type="entry name" value="AAA"/>
    <property type="match status" value="1"/>
</dbReference>
<feature type="non-terminal residue" evidence="19">
    <location>
        <position position="1"/>
    </location>
</feature>
<evidence type="ECO:0000259" key="18">
    <source>
        <dbReference type="SMART" id="SM00382"/>
    </source>
</evidence>
<reference evidence="19 20" key="1">
    <citation type="submission" date="2017-06" db="EMBL/GenBank/DDBJ databases">
        <title>A platform for efficient transgenesis in Macrostomum lignano, a flatworm model organism for stem cell research.</title>
        <authorList>
            <person name="Berezikov E."/>
        </authorList>
    </citation>
    <scope>NUCLEOTIDE SEQUENCE [LARGE SCALE GENOMIC DNA]</scope>
    <source>
        <strain evidence="19">DV1</strain>
        <tissue evidence="19">Whole organism</tissue>
    </source>
</reference>
<dbReference type="GO" id="GO:0005524">
    <property type="term" value="F:ATP binding"/>
    <property type="evidence" value="ECO:0007669"/>
    <property type="project" value="UniProtKB-KW"/>
</dbReference>
<keyword evidence="14" id="KW-0496">Mitochondrion</keyword>
<keyword evidence="11" id="KW-0067">ATP-binding</keyword>
<keyword evidence="7" id="KW-0479">Metal-binding</keyword>
<feature type="region of interest" description="Disordered" evidence="16">
    <location>
        <begin position="782"/>
        <end position="829"/>
    </location>
</feature>
<feature type="transmembrane region" description="Helical" evidence="17">
    <location>
        <begin position="156"/>
        <end position="176"/>
    </location>
</feature>
<evidence type="ECO:0000256" key="4">
    <source>
        <dbReference type="ARBA" id="ARBA00010550"/>
    </source>
</evidence>
<evidence type="ECO:0000256" key="10">
    <source>
        <dbReference type="ARBA" id="ARBA00022833"/>
    </source>
</evidence>
<keyword evidence="13" id="KW-0482">Metalloprotease</keyword>
<dbReference type="InterPro" id="IPR005936">
    <property type="entry name" value="FtsH"/>
</dbReference>
<dbReference type="GO" id="GO:0005745">
    <property type="term" value="C:m-AAA complex"/>
    <property type="evidence" value="ECO:0007669"/>
    <property type="project" value="TreeGrafter"/>
</dbReference>
<feature type="compositionally biased region" description="Low complexity" evidence="16">
    <location>
        <begin position="83"/>
        <end position="94"/>
    </location>
</feature>
<accession>A0A267E0A1</accession>
<dbReference type="Pfam" id="PF06480">
    <property type="entry name" value="FtsH_ext"/>
    <property type="match status" value="1"/>
</dbReference>
<dbReference type="GO" id="GO:0004222">
    <property type="term" value="F:metalloendopeptidase activity"/>
    <property type="evidence" value="ECO:0007669"/>
    <property type="project" value="InterPro"/>
</dbReference>
<dbReference type="SUPFAM" id="SSF140990">
    <property type="entry name" value="FtsH protease domain-like"/>
    <property type="match status" value="1"/>
</dbReference>
<dbReference type="OrthoDB" id="1413014at2759"/>
<dbReference type="FunFam" id="1.10.8.60:FF:000019">
    <property type="entry name" value="AFG3-like AAA ATPase 2"/>
    <property type="match status" value="1"/>
</dbReference>
<evidence type="ECO:0000256" key="6">
    <source>
        <dbReference type="ARBA" id="ARBA00022692"/>
    </source>
</evidence>
<evidence type="ECO:0000256" key="1">
    <source>
        <dbReference type="ARBA" id="ARBA00001947"/>
    </source>
</evidence>
<feature type="compositionally biased region" description="Low complexity" evidence="16">
    <location>
        <begin position="63"/>
        <end position="74"/>
    </location>
</feature>
<proteinExistence type="inferred from homology"/>
<dbReference type="FunFam" id="1.20.58.760:FF:000003">
    <property type="entry name" value="AFG3-like AAA ATPase 2"/>
    <property type="match status" value="1"/>
</dbReference>
<dbReference type="GO" id="GO:0004176">
    <property type="term" value="F:ATP-dependent peptidase activity"/>
    <property type="evidence" value="ECO:0007669"/>
    <property type="project" value="InterPro"/>
</dbReference>
<comment type="cofactor">
    <cofactor evidence="1">
        <name>Zn(2+)</name>
        <dbReference type="ChEBI" id="CHEBI:29105"/>
    </cofactor>
</comment>
<evidence type="ECO:0000256" key="13">
    <source>
        <dbReference type="ARBA" id="ARBA00023049"/>
    </source>
</evidence>
<dbReference type="InterPro" id="IPR003593">
    <property type="entry name" value="AAA+_ATPase"/>
</dbReference>
<keyword evidence="20" id="KW-1185">Reference proteome</keyword>
<dbReference type="GO" id="GO:0016887">
    <property type="term" value="F:ATP hydrolysis activity"/>
    <property type="evidence" value="ECO:0007669"/>
    <property type="project" value="InterPro"/>
</dbReference>
<organism evidence="19 20">
    <name type="scientific">Macrostomum lignano</name>
    <dbReference type="NCBI Taxonomy" id="282301"/>
    <lineage>
        <taxon>Eukaryota</taxon>
        <taxon>Metazoa</taxon>
        <taxon>Spiralia</taxon>
        <taxon>Lophotrochozoa</taxon>
        <taxon>Platyhelminthes</taxon>
        <taxon>Rhabditophora</taxon>
        <taxon>Macrostomorpha</taxon>
        <taxon>Macrostomida</taxon>
        <taxon>Macrostomidae</taxon>
        <taxon>Macrostomum</taxon>
    </lineage>
</organism>
<dbReference type="InterPro" id="IPR037219">
    <property type="entry name" value="Peptidase_M41-like"/>
</dbReference>
<comment type="similarity">
    <text evidence="4">In the N-terminal section; belongs to the AAA ATPase family.</text>
</comment>
<dbReference type="InterPro" id="IPR027417">
    <property type="entry name" value="P-loop_NTPase"/>
</dbReference>
<feature type="compositionally biased region" description="Basic and acidic residues" evidence="16">
    <location>
        <begin position="793"/>
        <end position="812"/>
    </location>
</feature>
<keyword evidence="5" id="KW-0645">Protease</keyword>
<name>A0A267E0A1_9PLAT</name>
<comment type="similarity">
    <text evidence="3">In the C-terminal section; belongs to the peptidase M41 family.</text>
</comment>
<dbReference type="Gene3D" id="3.40.1690.20">
    <property type="match status" value="1"/>
</dbReference>
<comment type="subcellular location">
    <subcellularLocation>
        <location evidence="2">Mitochondrion membrane</location>
        <topology evidence="2">Multi-pass membrane protein</topology>
    </subcellularLocation>
</comment>
<evidence type="ECO:0000313" key="20">
    <source>
        <dbReference type="Proteomes" id="UP000215902"/>
    </source>
</evidence>
<dbReference type="PANTHER" id="PTHR43655:SF2">
    <property type="entry name" value="AFG3 LIKE MATRIX AAA PEPTIDASE SUBUNIT 2, ISOFORM A"/>
    <property type="match status" value="1"/>
</dbReference>
<evidence type="ECO:0000256" key="7">
    <source>
        <dbReference type="ARBA" id="ARBA00022723"/>
    </source>
</evidence>
<keyword evidence="15 17" id="KW-0472">Membrane</keyword>
<dbReference type="Gene3D" id="1.20.58.760">
    <property type="entry name" value="Peptidase M41"/>
    <property type="match status" value="1"/>
</dbReference>
<dbReference type="InterPro" id="IPR050928">
    <property type="entry name" value="ATP-dep_Zn_Metalloprotease"/>
</dbReference>
<feature type="domain" description="AAA+ ATPase" evidence="18">
    <location>
        <begin position="363"/>
        <end position="502"/>
    </location>
</feature>
<sequence>PAAIARTRRAMLKAVPHLVRCANCQARALTFYRLYCQGGTGGSSGGGGRRPKGFDKFFDKAKQSGAAAKQPPAAEGEKPPPKSAQSASSSKSSSKPPPPPPPPKKPSTSGSPPEGFDEFKRQLNEQWSKFFSSGSAGGGSGGGGGGGDGSDLLRSAMMLVGAAGLVGLVYALNYAGQFKEITWKEFVNDYLSKGLVGQLEVVNREWVRVVPTEASPDGLVRWFALGSVESFEKSLRAAEDWQQVSPEQRISVVYKNNSTSQSSAMSTLSTGFFMLLSAWFAMRILSGMRGGTGGFRSGKQGGGMSRFSPFGSFTQSTVKLVEKDQIKVGFKDVAGCDEAKTEIIEFVNFLRRPEQYRALGAKIPRGAILKGPPGTGKTLLAKATAGEANVPFLSVSGSEFQEMFVGVGPSRVRDMFATARRKAPCILFIDEIDAIGRKRSGRSFGGSSEQENTLNQLLVEMDGFDTKANVVVLAATNRIDVLDPALLRPGRFDRQVYVELPDIKGRAAIFRVHQKPLKLDDGLDTKDLSQKLAARTPGFSGADIANVCNEAALIAARDCNQAIYWKHFEAAIDRVIAGLEKKTQVLSPEEKRTVSVHEAGHAVAGWFLEHCYPLLKVSIIPRGKALGYAQYQPRDVYLMTPEMMHQQMVMTMGGRAAEQVFFNKFSNGAQDDLQKVTKSAYTQVAQLGFSDKLGHLSYSQEQEGFQKPFSEATAALIDEEVKLLISRAWQDAVALLTEKRAQVQAVADRLLERESIDKEDLIQLLGERPFVEKVTYEELTAGTGADGELELPEGLKDWNKPVEEPADKEQRADSPPPPTRPSVNGGGGS</sequence>
<gene>
    <name evidence="19" type="ORF">BOX15_Mlig002924g1</name>
</gene>
<dbReference type="PANTHER" id="PTHR43655">
    <property type="entry name" value="ATP-DEPENDENT PROTEASE"/>
    <property type="match status" value="1"/>
</dbReference>
<dbReference type="InterPro" id="IPR003960">
    <property type="entry name" value="ATPase_AAA_CS"/>
</dbReference>
<dbReference type="CDD" id="cd19501">
    <property type="entry name" value="RecA-like_FtsH"/>
    <property type="match status" value="1"/>
</dbReference>
<keyword evidence="10" id="KW-0862">Zinc</keyword>
<dbReference type="Gene3D" id="3.40.50.300">
    <property type="entry name" value="P-loop containing nucleotide triphosphate hydrolases"/>
    <property type="match status" value="1"/>
</dbReference>
<dbReference type="InterPro" id="IPR003959">
    <property type="entry name" value="ATPase_AAA_core"/>
</dbReference>
<evidence type="ECO:0000256" key="14">
    <source>
        <dbReference type="ARBA" id="ARBA00023128"/>
    </source>
</evidence>
<dbReference type="Proteomes" id="UP000215902">
    <property type="component" value="Unassembled WGS sequence"/>
</dbReference>
<dbReference type="Pfam" id="PF00004">
    <property type="entry name" value="AAA"/>
    <property type="match status" value="1"/>
</dbReference>
<dbReference type="AlphaFoldDB" id="A0A267E0A1"/>
<evidence type="ECO:0000256" key="11">
    <source>
        <dbReference type="ARBA" id="ARBA00022840"/>
    </source>
</evidence>
<dbReference type="InterPro" id="IPR011546">
    <property type="entry name" value="Pept_M41_FtsH_extracell"/>
</dbReference>
<dbReference type="InterPro" id="IPR041569">
    <property type="entry name" value="AAA_lid_3"/>
</dbReference>
<feature type="transmembrane region" description="Helical" evidence="17">
    <location>
        <begin position="264"/>
        <end position="282"/>
    </location>
</feature>
<evidence type="ECO:0000313" key="19">
    <source>
        <dbReference type="EMBL" id="PAA54970.1"/>
    </source>
</evidence>
<dbReference type="InterPro" id="IPR000642">
    <property type="entry name" value="Peptidase_M41"/>
</dbReference>
<evidence type="ECO:0000256" key="15">
    <source>
        <dbReference type="ARBA" id="ARBA00023136"/>
    </source>
</evidence>
<dbReference type="SUPFAM" id="SSF52540">
    <property type="entry name" value="P-loop containing nucleoside triphosphate hydrolases"/>
    <property type="match status" value="1"/>
</dbReference>
<feature type="compositionally biased region" description="Pro residues" evidence="16">
    <location>
        <begin position="95"/>
        <end position="105"/>
    </location>
</feature>
<dbReference type="Pfam" id="PF17862">
    <property type="entry name" value="AAA_lid_3"/>
    <property type="match status" value="1"/>
</dbReference>
<dbReference type="STRING" id="282301.A0A267E0A1"/>
<dbReference type="Pfam" id="PF01434">
    <property type="entry name" value="Peptidase_M41"/>
    <property type="match status" value="1"/>
</dbReference>
<protein>
    <recommendedName>
        <fullName evidence="18">AAA+ ATPase domain-containing protein</fullName>
    </recommendedName>
</protein>
<dbReference type="SMART" id="SM00382">
    <property type="entry name" value="AAA"/>
    <property type="match status" value="1"/>
</dbReference>
<evidence type="ECO:0000256" key="8">
    <source>
        <dbReference type="ARBA" id="ARBA00022741"/>
    </source>
</evidence>
<evidence type="ECO:0000256" key="2">
    <source>
        <dbReference type="ARBA" id="ARBA00004225"/>
    </source>
</evidence>
<evidence type="ECO:0000256" key="3">
    <source>
        <dbReference type="ARBA" id="ARBA00010044"/>
    </source>
</evidence>
<keyword evidence="8" id="KW-0547">Nucleotide-binding</keyword>
<evidence type="ECO:0000256" key="12">
    <source>
        <dbReference type="ARBA" id="ARBA00022989"/>
    </source>
</evidence>
<dbReference type="Gene3D" id="1.10.8.60">
    <property type="match status" value="1"/>
</dbReference>
<evidence type="ECO:0000256" key="5">
    <source>
        <dbReference type="ARBA" id="ARBA00022670"/>
    </source>
</evidence>
<dbReference type="GO" id="GO:0034982">
    <property type="term" value="P:mitochondrial protein processing"/>
    <property type="evidence" value="ECO:0007669"/>
    <property type="project" value="TreeGrafter"/>
</dbReference>
<evidence type="ECO:0000256" key="17">
    <source>
        <dbReference type="SAM" id="Phobius"/>
    </source>
</evidence>
<dbReference type="NCBIfam" id="TIGR01241">
    <property type="entry name" value="FtsH_fam"/>
    <property type="match status" value="1"/>
</dbReference>
<dbReference type="HAMAP" id="MF_01458">
    <property type="entry name" value="FtsH"/>
    <property type="match status" value="1"/>
</dbReference>
<dbReference type="GO" id="GO:0008270">
    <property type="term" value="F:zinc ion binding"/>
    <property type="evidence" value="ECO:0007669"/>
    <property type="project" value="InterPro"/>
</dbReference>
<evidence type="ECO:0000256" key="9">
    <source>
        <dbReference type="ARBA" id="ARBA00022801"/>
    </source>
</evidence>
<dbReference type="EMBL" id="NIVC01002829">
    <property type="protein sequence ID" value="PAA54970.1"/>
    <property type="molecule type" value="Genomic_DNA"/>
</dbReference>
<comment type="caution">
    <text evidence="19">The sequence shown here is derived from an EMBL/GenBank/DDBJ whole genome shotgun (WGS) entry which is preliminary data.</text>
</comment>
<feature type="compositionally biased region" description="Basic and acidic residues" evidence="16">
    <location>
        <begin position="52"/>
        <end position="62"/>
    </location>
</feature>
<dbReference type="FunFam" id="3.40.50.300:FF:000001">
    <property type="entry name" value="ATP-dependent zinc metalloprotease FtsH"/>
    <property type="match status" value="1"/>
</dbReference>
<keyword evidence="6 17" id="KW-0812">Transmembrane</keyword>
<evidence type="ECO:0000256" key="16">
    <source>
        <dbReference type="SAM" id="MobiDB-lite"/>
    </source>
</evidence>
<keyword evidence="12 17" id="KW-1133">Transmembrane helix</keyword>
<keyword evidence="9" id="KW-0378">Hydrolase</keyword>
<feature type="region of interest" description="Disordered" evidence="16">
    <location>
        <begin position="40"/>
        <end position="117"/>
    </location>
</feature>